<reference evidence="1 2" key="1">
    <citation type="submission" date="2019-11" db="EMBL/GenBank/DDBJ databases">
        <title>Caenimonas koreensis gen. nov., sp. nov., isolated from activated sludge.</title>
        <authorList>
            <person name="Seung H.R."/>
        </authorList>
    </citation>
    <scope>NUCLEOTIDE SEQUENCE [LARGE SCALE GENOMIC DNA]</scope>
    <source>
        <strain evidence="1 2">EMB320</strain>
    </source>
</reference>
<dbReference type="RefSeq" id="WP_153586934.1">
    <property type="nucleotide sequence ID" value="NZ_WJBU01000028.1"/>
</dbReference>
<proteinExistence type="predicted"/>
<sequence length="108" mass="12190">MSSPSADTGSGPLVAQPDAVATFRARMAAGTPKKPPEWTPLATDEQILTLPPADVERLKIKWAGDEDTFRREAYEFYEFFKASQELTAQQLALSEYKRRQEEKAEARR</sequence>
<organism evidence="1 2">
    <name type="scientific">Caenimonas koreensis DSM 17982</name>
    <dbReference type="NCBI Taxonomy" id="1121255"/>
    <lineage>
        <taxon>Bacteria</taxon>
        <taxon>Pseudomonadati</taxon>
        <taxon>Pseudomonadota</taxon>
        <taxon>Betaproteobacteria</taxon>
        <taxon>Burkholderiales</taxon>
        <taxon>Comamonadaceae</taxon>
        <taxon>Caenimonas</taxon>
    </lineage>
</organism>
<name>A0A844B922_9BURK</name>
<gene>
    <name evidence="1" type="ORF">GHT07_20415</name>
</gene>
<accession>A0A844B922</accession>
<dbReference type="Proteomes" id="UP000487350">
    <property type="component" value="Unassembled WGS sequence"/>
</dbReference>
<comment type="caution">
    <text evidence="1">The sequence shown here is derived from an EMBL/GenBank/DDBJ whole genome shotgun (WGS) entry which is preliminary data.</text>
</comment>
<protein>
    <submittedName>
        <fullName evidence="1">Uncharacterized protein</fullName>
    </submittedName>
</protein>
<evidence type="ECO:0000313" key="2">
    <source>
        <dbReference type="Proteomes" id="UP000487350"/>
    </source>
</evidence>
<dbReference type="AlphaFoldDB" id="A0A844B922"/>
<keyword evidence="2" id="KW-1185">Reference proteome</keyword>
<evidence type="ECO:0000313" key="1">
    <source>
        <dbReference type="EMBL" id="MRD49643.1"/>
    </source>
</evidence>
<dbReference type="EMBL" id="WJBU01000028">
    <property type="protein sequence ID" value="MRD49643.1"/>
    <property type="molecule type" value="Genomic_DNA"/>
</dbReference>